<organism evidence="3 4">
    <name type="scientific">Linum tenue</name>
    <dbReference type="NCBI Taxonomy" id="586396"/>
    <lineage>
        <taxon>Eukaryota</taxon>
        <taxon>Viridiplantae</taxon>
        <taxon>Streptophyta</taxon>
        <taxon>Embryophyta</taxon>
        <taxon>Tracheophyta</taxon>
        <taxon>Spermatophyta</taxon>
        <taxon>Magnoliopsida</taxon>
        <taxon>eudicotyledons</taxon>
        <taxon>Gunneridae</taxon>
        <taxon>Pentapetalae</taxon>
        <taxon>rosids</taxon>
        <taxon>fabids</taxon>
        <taxon>Malpighiales</taxon>
        <taxon>Linaceae</taxon>
        <taxon>Linum</taxon>
    </lineage>
</organism>
<dbReference type="EMBL" id="CAMGYJ010000007">
    <property type="protein sequence ID" value="CAI0447516.1"/>
    <property type="molecule type" value="Genomic_DNA"/>
</dbReference>
<dbReference type="InterPro" id="IPR050796">
    <property type="entry name" value="SCF_F-box_component"/>
</dbReference>
<reference evidence="3" key="1">
    <citation type="submission" date="2022-08" db="EMBL/GenBank/DDBJ databases">
        <authorList>
            <person name="Gutierrez-Valencia J."/>
        </authorList>
    </citation>
    <scope>NUCLEOTIDE SEQUENCE</scope>
</reference>
<name>A0AAV0MM06_9ROSI</name>
<sequence length="310" mass="34242">MAFRRRHHPPWLLPRAGLPRLHGHQPGLPAQPGDPKAPLHPAGSPAPRVHGPIPRTRRPGDGVVQPFAYGFGYDPGIKDYKLARVYITGDESHARCKSVVFCFGISSNTLRAEEIPFCGMIEQRSGVSVGDSLHWPFRRYGENSIIVAYHLGANQWRGIPLPRSGFGHEVALNFVGLRNRLCVCNRAADRDDELGKKVVHVWMMRRDQYGVEAAWSKLFSIRELGYLDLSSLPVALDLSVNGDEVLLYLDGGMLVWYDTKKDRPGQVVYLDGGISDGGVFHRPAAAAFAGESSRIAENSSGKGVGDRRWV</sequence>
<dbReference type="Proteomes" id="UP001154282">
    <property type="component" value="Unassembled WGS sequence"/>
</dbReference>
<feature type="region of interest" description="Disordered" evidence="1">
    <location>
        <begin position="1"/>
        <end position="60"/>
    </location>
</feature>
<comment type="caution">
    <text evidence="3">The sequence shown here is derived from an EMBL/GenBank/DDBJ whole genome shotgun (WGS) entry which is preliminary data.</text>
</comment>
<dbReference type="PANTHER" id="PTHR31672:SF13">
    <property type="entry name" value="F-BOX PROTEIN CPR30-LIKE"/>
    <property type="match status" value="1"/>
</dbReference>
<gene>
    <name evidence="3" type="ORF">LITE_LOCUS29431</name>
</gene>
<keyword evidence="4" id="KW-1185">Reference proteome</keyword>
<dbReference type="AlphaFoldDB" id="A0AAV0MM06"/>
<dbReference type="Pfam" id="PF07734">
    <property type="entry name" value="FBA_1"/>
    <property type="match status" value="1"/>
</dbReference>
<evidence type="ECO:0000259" key="2">
    <source>
        <dbReference type="Pfam" id="PF07734"/>
    </source>
</evidence>
<accession>A0AAV0MM06</accession>
<evidence type="ECO:0000256" key="1">
    <source>
        <dbReference type="SAM" id="MobiDB-lite"/>
    </source>
</evidence>
<dbReference type="InterPro" id="IPR006527">
    <property type="entry name" value="F-box-assoc_dom_typ1"/>
</dbReference>
<protein>
    <recommendedName>
        <fullName evidence="2">F-box associated beta-propeller type 1 domain-containing protein</fullName>
    </recommendedName>
</protein>
<proteinExistence type="predicted"/>
<feature type="domain" description="F-box associated beta-propeller type 1" evidence="2">
    <location>
        <begin position="67"/>
        <end position="264"/>
    </location>
</feature>
<dbReference type="PANTHER" id="PTHR31672">
    <property type="entry name" value="BNACNNG10540D PROTEIN"/>
    <property type="match status" value="1"/>
</dbReference>
<evidence type="ECO:0000313" key="3">
    <source>
        <dbReference type="EMBL" id="CAI0447516.1"/>
    </source>
</evidence>
<evidence type="ECO:0000313" key="4">
    <source>
        <dbReference type="Proteomes" id="UP001154282"/>
    </source>
</evidence>